<feature type="compositionally biased region" description="Basic and acidic residues" evidence="1">
    <location>
        <begin position="113"/>
        <end position="131"/>
    </location>
</feature>
<comment type="caution">
    <text evidence="2">The sequence shown here is derived from an EMBL/GenBank/DDBJ whole genome shotgun (WGS) entry which is preliminary data.</text>
</comment>
<gene>
    <name evidence="2" type="ORF">LTR78_006453</name>
</gene>
<evidence type="ECO:0000313" key="3">
    <source>
        <dbReference type="Proteomes" id="UP001274830"/>
    </source>
</evidence>
<evidence type="ECO:0000313" key="2">
    <source>
        <dbReference type="EMBL" id="KAK3673549.1"/>
    </source>
</evidence>
<organism evidence="2 3">
    <name type="scientific">Recurvomyces mirabilis</name>
    <dbReference type="NCBI Taxonomy" id="574656"/>
    <lineage>
        <taxon>Eukaryota</taxon>
        <taxon>Fungi</taxon>
        <taxon>Dikarya</taxon>
        <taxon>Ascomycota</taxon>
        <taxon>Pezizomycotina</taxon>
        <taxon>Dothideomycetes</taxon>
        <taxon>Dothideomycetidae</taxon>
        <taxon>Mycosphaerellales</taxon>
        <taxon>Teratosphaeriaceae</taxon>
        <taxon>Recurvomyces</taxon>
    </lineage>
</organism>
<proteinExistence type="predicted"/>
<sequence>MPEKWTAETDQKLLLYALELGMINTKKLASNDVSASAVSQHLGKLRKKIEAAGGASKMNGASRVFGTPMKRTTPGKNATPKTPKSSGKRKTMSDEDDSEGDRMVNHQLSPLAMREKAERRSKTPKLYREPAVDDANDVTGGVKQENGEASESARRRVVDVDAMSDVSDFNPDHYT</sequence>
<keyword evidence="3" id="KW-1185">Reference proteome</keyword>
<reference evidence="2" key="1">
    <citation type="submission" date="2023-07" db="EMBL/GenBank/DDBJ databases">
        <title>Black Yeasts Isolated from many extreme environments.</title>
        <authorList>
            <person name="Coleine C."/>
            <person name="Stajich J.E."/>
            <person name="Selbmann L."/>
        </authorList>
    </citation>
    <scope>NUCLEOTIDE SEQUENCE</scope>
    <source>
        <strain evidence="2">CCFEE 5485</strain>
    </source>
</reference>
<dbReference type="Proteomes" id="UP001274830">
    <property type="component" value="Unassembled WGS sequence"/>
</dbReference>
<feature type="region of interest" description="Disordered" evidence="1">
    <location>
        <begin position="53"/>
        <end position="175"/>
    </location>
</feature>
<evidence type="ECO:0000256" key="1">
    <source>
        <dbReference type="SAM" id="MobiDB-lite"/>
    </source>
</evidence>
<dbReference type="AlphaFoldDB" id="A0AAE0WKT4"/>
<accession>A0AAE0WKT4</accession>
<feature type="compositionally biased region" description="Polar residues" evidence="1">
    <location>
        <begin position="74"/>
        <end position="85"/>
    </location>
</feature>
<protein>
    <submittedName>
        <fullName evidence="2">Uncharacterized protein</fullName>
    </submittedName>
</protein>
<name>A0AAE0WKT4_9PEZI</name>
<dbReference type="EMBL" id="JAUTXT010000024">
    <property type="protein sequence ID" value="KAK3673549.1"/>
    <property type="molecule type" value="Genomic_DNA"/>
</dbReference>